<dbReference type="EMBL" id="JAUDFV010000141">
    <property type="protein sequence ID" value="KAL2722483.1"/>
    <property type="molecule type" value="Genomic_DNA"/>
</dbReference>
<gene>
    <name evidence="1" type="ORF">V1478_009346</name>
</gene>
<evidence type="ECO:0000313" key="1">
    <source>
        <dbReference type="EMBL" id="KAL2722483.1"/>
    </source>
</evidence>
<name>A0ABD2APE7_VESSQ</name>
<organism evidence="1 2">
    <name type="scientific">Vespula squamosa</name>
    <name type="common">Southern yellow jacket</name>
    <name type="synonym">Wasp</name>
    <dbReference type="NCBI Taxonomy" id="30214"/>
    <lineage>
        <taxon>Eukaryota</taxon>
        <taxon>Metazoa</taxon>
        <taxon>Ecdysozoa</taxon>
        <taxon>Arthropoda</taxon>
        <taxon>Hexapoda</taxon>
        <taxon>Insecta</taxon>
        <taxon>Pterygota</taxon>
        <taxon>Neoptera</taxon>
        <taxon>Endopterygota</taxon>
        <taxon>Hymenoptera</taxon>
        <taxon>Apocrita</taxon>
        <taxon>Aculeata</taxon>
        <taxon>Vespoidea</taxon>
        <taxon>Vespidae</taxon>
        <taxon>Vespinae</taxon>
        <taxon>Vespula</taxon>
    </lineage>
</organism>
<dbReference type="Proteomes" id="UP001607302">
    <property type="component" value="Unassembled WGS sequence"/>
</dbReference>
<reference evidence="1 2" key="1">
    <citation type="journal article" date="2024" name="Ann. Entomol. Soc. Am.">
        <title>Genomic analyses of the southern and eastern yellowjacket wasps (Hymenoptera: Vespidae) reveal evolutionary signatures of social life.</title>
        <authorList>
            <person name="Catto M.A."/>
            <person name="Caine P.B."/>
            <person name="Orr S.E."/>
            <person name="Hunt B.G."/>
            <person name="Goodisman M.A.D."/>
        </authorList>
    </citation>
    <scope>NUCLEOTIDE SEQUENCE [LARGE SCALE GENOMIC DNA]</scope>
    <source>
        <strain evidence="1">233</strain>
        <tissue evidence="1">Head and thorax</tissue>
    </source>
</reference>
<keyword evidence="2" id="KW-1185">Reference proteome</keyword>
<proteinExistence type="predicted"/>
<sequence length="29" mass="3364">MFFLPFESIRRDRISDVSLLIEKIRPGGA</sequence>
<dbReference type="AlphaFoldDB" id="A0ABD2APE7"/>
<evidence type="ECO:0000313" key="2">
    <source>
        <dbReference type="Proteomes" id="UP001607302"/>
    </source>
</evidence>
<comment type="caution">
    <text evidence="1">The sequence shown here is derived from an EMBL/GenBank/DDBJ whole genome shotgun (WGS) entry which is preliminary data.</text>
</comment>
<accession>A0ABD2APE7</accession>
<protein>
    <submittedName>
        <fullName evidence="1">Uncharacterized protein</fullName>
    </submittedName>
</protein>